<reference evidence="3 4" key="1">
    <citation type="submission" date="2019-09" db="EMBL/GenBank/DDBJ databases">
        <title>Chitinophaga ginsengihumi sp. nov., isolated from soil of ginseng rhizosphere.</title>
        <authorList>
            <person name="Lee J."/>
        </authorList>
    </citation>
    <scope>NUCLEOTIDE SEQUENCE [LARGE SCALE GENOMIC DNA]</scope>
    <source>
        <strain evidence="3 4">BN140078</strain>
    </source>
</reference>
<dbReference type="RefSeq" id="WP_149836942.1">
    <property type="nucleotide sequence ID" value="NZ_VUOC01000001.1"/>
</dbReference>
<name>A0A5B2W4D0_9BACT</name>
<dbReference type="PROSITE" id="PS51471">
    <property type="entry name" value="FE2OG_OXY"/>
    <property type="match status" value="1"/>
</dbReference>
<feature type="domain" description="Fe2OG dioxygenase" evidence="2">
    <location>
        <begin position="97"/>
        <end position="228"/>
    </location>
</feature>
<dbReference type="PANTHER" id="PTHR20883">
    <property type="entry name" value="PHYTANOYL-COA DIOXYGENASE DOMAIN CONTAINING 1"/>
    <property type="match status" value="1"/>
</dbReference>
<dbReference type="AlphaFoldDB" id="A0A5B2W4D0"/>
<evidence type="ECO:0000313" key="4">
    <source>
        <dbReference type="Proteomes" id="UP000324611"/>
    </source>
</evidence>
<dbReference type="Gene3D" id="2.60.120.620">
    <property type="entry name" value="q2cbj1_9rhob like domain"/>
    <property type="match status" value="1"/>
</dbReference>
<accession>A0A5B2W4D0</accession>
<keyword evidence="4" id="KW-1185">Reference proteome</keyword>
<reference evidence="3 4" key="2">
    <citation type="submission" date="2019-09" db="EMBL/GenBank/DDBJ databases">
        <authorList>
            <person name="Jin C."/>
        </authorList>
    </citation>
    <scope>NUCLEOTIDE SEQUENCE [LARGE SCALE GENOMIC DNA]</scope>
    <source>
        <strain evidence="3 4">BN140078</strain>
    </source>
</reference>
<evidence type="ECO:0000313" key="3">
    <source>
        <dbReference type="EMBL" id="KAA2245552.1"/>
    </source>
</evidence>
<dbReference type="Pfam" id="PF05721">
    <property type="entry name" value="PhyH"/>
    <property type="match status" value="1"/>
</dbReference>
<evidence type="ECO:0000259" key="2">
    <source>
        <dbReference type="PROSITE" id="PS51471"/>
    </source>
</evidence>
<dbReference type="EMBL" id="VUOC01000001">
    <property type="protein sequence ID" value="KAA2245552.1"/>
    <property type="molecule type" value="Genomic_DNA"/>
</dbReference>
<comment type="caution">
    <text evidence="3">The sequence shown here is derived from an EMBL/GenBank/DDBJ whole genome shotgun (WGS) entry which is preliminary data.</text>
</comment>
<keyword evidence="1" id="KW-0408">Iron</keyword>
<organism evidence="3 4">
    <name type="scientific">Chitinophaga agrisoli</name>
    <dbReference type="NCBI Taxonomy" id="2607653"/>
    <lineage>
        <taxon>Bacteria</taxon>
        <taxon>Pseudomonadati</taxon>
        <taxon>Bacteroidota</taxon>
        <taxon>Chitinophagia</taxon>
        <taxon>Chitinophagales</taxon>
        <taxon>Chitinophagaceae</taxon>
        <taxon>Chitinophaga</taxon>
    </lineage>
</organism>
<dbReference type="InterPro" id="IPR008775">
    <property type="entry name" value="Phytyl_CoA_dOase-like"/>
</dbReference>
<gene>
    <name evidence="3" type="ORF">F0L74_06240</name>
</gene>
<dbReference type="GO" id="GO:0005506">
    <property type="term" value="F:iron ion binding"/>
    <property type="evidence" value="ECO:0007669"/>
    <property type="project" value="UniProtKB-ARBA"/>
</dbReference>
<dbReference type="GO" id="GO:0016706">
    <property type="term" value="F:2-oxoglutarate-dependent dioxygenase activity"/>
    <property type="evidence" value="ECO:0007669"/>
    <property type="project" value="UniProtKB-ARBA"/>
</dbReference>
<sequence length="288" mass="32357">MPAPILTAQQVADFRRDGYVIARHFFSPEEIQKVYACALEDEAMRKNALDLNDQTGKKTRLTLWFTPGDDIYSLLLRSERMVKSAALLLDSDAPVCHFHTKLMQKEPRVGGAWEWHQDYGYWYKNQFMFPDQMVSIMIALTHANKENGCLQVIKGSHKLGRVNHGFAGEQVGADMVMVDNALQTMELVYSELQPGDALFFHSNLLHRSEANLSEHPRWSMISVYTSQSNPAYNETSTAYNVPLQVAADEALLESNAGAATSHADFLKKEADPALKDTGWENTVDTGNK</sequence>
<dbReference type="SUPFAM" id="SSF51197">
    <property type="entry name" value="Clavaminate synthase-like"/>
    <property type="match status" value="1"/>
</dbReference>
<protein>
    <submittedName>
        <fullName evidence="3">Phytanoyl-CoA dioxygenase family protein</fullName>
    </submittedName>
</protein>
<dbReference type="PANTHER" id="PTHR20883:SF51">
    <property type="entry name" value="PHYTANOYL-COA HYDROXYLASE"/>
    <property type="match status" value="1"/>
</dbReference>
<dbReference type="Proteomes" id="UP000324611">
    <property type="component" value="Unassembled WGS sequence"/>
</dbReference>
<keyword evidence="1" id="KW-0560">Oxidoreductase</keyword>
<evidence type="ECO:0000256" key="1">
    <source>
        <dbReference type="RuleBase" id="RU003682"/>
    </source>
</evidence>
<keyword evidence="3" id="KW-0223">Dioxygenase</keyword>
<keyword evidence="1" id="KW-0479">Metal-binding</keyword>
<dbReference type="InterPro" id="IPR005123">
    <property type="entry name" value="Oxoglu/Fe-dep_dioxygenase_dom"/>
</dbReference>
<comment type="similarity">
    <text evidence="1">Belongs to the iron/ascorbate-dependent oxidoreductase family.</text>
</comment>
<proteinExistence type="inferred from homology"/>